<sequence length="164" mass="18809">MDREELKRLTKEEKGRRIREGVKAVIEQVLEEEMTEHLAAGYRERTPSRRGERNGYYTRDLITPAGRIAQLRVPRDREGTFLTEVLERYKRMTGEVEEAVLEMYLQGVPTRKVAAITEGLSRVRIGKDAVSRVAQRLERSSPPGGAGLWSWPTPTSTWTRPTSR</sequence>
<dbReference type="PANTHER" id="PTHR33217:SF7">
    <property type="entry name" value="TRANSPOSASE FOR INSERTION SEQUENCE ELEMENT IS1081"/>
    <property type="match status" value="1"/>
</dbReference>
<keyword evidence="3 6" id="KW-0815">Transposition</keyword>
<dbReference type="GO" id="GO:0006313">
    <property type="term" value="P:DNA transposition"/>
    <property type="evidence" value="ECO:0007669"/>
    <property type="project" value="UniProtKB-UniRule"/>
</dbReference>
<comment type="caution">
    <text evidence="8">The sequence shown here is derived from an EMBL/GenBank/DDBJ whole genome shotgun (WGS) entry which is preliminary data.</text>
</comment>
<evidence type="ECO:0000313" key="9">
    <source>
        <dbReference type="Proteomes" id="UP000037685"/>
    </source>
</evidence>
<accession>A0A0M9AFS5</accession>
<comment type="similarity">
    <text evidence="2 6">Belongs to the transposase mutator family.</text>
</comment>
<evidence type="ECO:0000256" key="2">
    <source>
        <dbReference type="ARBA" id="ARBA00010961"/>
    </source>
</evidence>
<evidence type="ECO:0000313" key="8">
    <source>
        <dbReference type="EMBL" id="KOX91157.1"/>
    </source>
</evidence>
<dbReference type="Pfam" id="PF00872">
    <property type="entry name" value="Transposase_mut"/>
    <property type="match status" value="1"/>
</dbReference>
<organism evidence="8 9">
    <name type="scientific">Thermus aquaticus</name>
    <dbReference type="NCBI Taxonomy" id="271"/>
    <lineage>
        <taxon>Bacteria</taxon>
        <taxon>Thermotogati</taxon>
        <taxon>Deinococcota</taxon>
        <taxon>Deinococci</taxon>
        <taxon>Thermales</taxon>
        <taxon>Thermaceae</taxon>
        <taxon>Thermus</taxon>
    </lineage>
</organism>
<feature type="region of interest" description="Disordered" evidence="7">
    <location>
        <begin position="137"/>
        <end position="164"/>
    </location>
</feature>
<evidence type="ECO:0000256" key="6">
    <source>
        <dbReference type="RuleBase" id="RU365089"/>
    </source>
</evidence>
<evidence type="ECO:0000256" key="4">
    <source>
        <dbReference type="ARBA" id="ARBA00023125"/>
    </source>
</evidence>
<dbReference type="AlphaFoldDB" id="A0A0M9AFS5"/>
<keyword evidence="5 6" id="KW-0233">DNA recombination</keyword>
<proteinExistence type="inferred from homology"/>
<protein>
    <recommendedName>
        <fullName evidence="6">Mutator family transposase</fullName>
    </recommendedName>
</protein>
<dbReference type="Proteomes" id="UP000037685">
    <property type="component" value="Unassembled WGS sequence"/>
</dbReference>
<dbReference type="EMBL" id="LHCI01000105">
    <property type="protein sequence ID" value="KOX91157.1"/>
    <property type="molecule type" value="Genomic_DNA"/>
</dbReference>
<comment type="function">
    <text evidence="1 6">Required for the transposition of the insertion element.</text>
</comment>
<dbReference type="PATRIC" id="fig|271.14.peg.201"/>
<feature type="compositionally biased region" description="Low complexity" evidence="7">
    <location>
        <begin position="149"/>
        <end position="164"/>
    </location>
</feature>
<dbReference type="InterPro" id="IPR001207">
    <property type="entry name" value="Transposase_mutator"/>
</dbReference>
<keyword evidence="6" id="KW-0814">Transposable element</keyword>
<dbReference type="GO" id="GO:0003677">
    <property type="term" value="F:DNA binding"/>
    <property type="evidence" value="ECO:0007669"/>
    <property type="project" value="UniProtKB-UniRule"/>
</dbReference>
<dbReference type="PANTHER" id="PTHR33217">
    <property type="entry name" value="TRANSPOSASE FOR INSERTION SEQUENCE ELEMENT IS1081"/>
    <property type="match status" value="1"/>
</dbReference>
<evidence type="ECO:0000256" key="3">
    <source>
        <dbReference type="ARBA" id="ARBA00022578"/>
    </source>
</evidence>
<evidence type="ECO:0000256" key="7">
    <source>
        <dbReference type="SAM" id="MobiDB-lite"/>
    </source>
</evidence>
<dbReference type="GO" id="GO:0004803">
    <property type="term" value="F:transposase activity"/>
    <property type="evidence" value="ECO:0007669"/>
    <property type="project" value="UniProtKB-UniRule"/>
</dbReference>
<gene>
    <name evidence="8" type="ORF">BVI061214_00116</name>
</gene>
<evidence type="ECO:0000256" key="1">
    <source>
        <dbReference type="ARBA" id="ARBA00002190"/>
    </source>
</evidence>
<name>A0A0M9AFS5_THEAQ</name>
<evidence type="ECO:0000256" key="5">
    <source>
        <dbReference type="ARBA" id="ARBA00023172"/>
    </source>
</evidence>
<keyword evidence="4 6" id="KW-0238">DNA-binding</keyword>
<reference evidence="8 9" key="1">
    <citation type="submission" date="2015-07" db="EMBL/GenBank/DDBJ databases">
        <authorList>
            <person name="Noorani M."/>
        </authorList>
    </citation>
    <scope>NUCLEOTIDE SEQUENCE [LARGE SCALE GENOMIC DNA]</scope>
    <source>
        <strain evidence="9">ATCC 25104 / DSM 625 / JCM 10724 / NBRC 103206 / NCIMB 11243 / YT-1</strain>
    </source>
</reference>